<dbReference type="OrthoDB" id="905020at2"/>
<dbReference type="PANTHER" id="PTHR40980">
    <property type="entry name" value="PLUG DOMAIN-CONTAINING PROTEIN"/>
    <property type="match status" value="1"/>
</dbReference>
<feature type="signal peptide" evidence="2">
    <location>
        <begin position="1"/>
        <end position="21"/>
    </location>
</feature>
<accession>A0A4R6T392</accession>
<feature type="region of interest" description="Disordered" evidence="1">
    <location>
        <begin position="727"/>
        <end position="746"/>
    </location>
</feature>
<keyword evidence="2" id="KW-0732">Signal</keyword>
<dbReference type="AlphaFoldDB" id="A0A4R6T392"/>
<evidence type="ECO:0000313" key="5">
    <source>
        <dbReference type="Proteomes" id="UP000295620"/>
    </source>
</evidence>
<dbReference type="PANTHER" id="PTHR40980:SF4">
    <property type="entry name" value="TONB-DEPENDENT RECEPTOR-LIKE BETA-BARREL DOMAIN-CONTAINING PROTEIN"/>
    <property type="match status" value="1"/>
</dbReference>
<dbReference type="RefSeq" id="WP_133574882.1">
    <property type="nucleotide sequence ID" value="NZ_SNYC01000003.1"/>
</dbReference>
<organism evidence="4 5">
    <name type="scientific">Pedobacter metabolipauper</name>
    <dbReference type="NCBI Taxonomy" id="425513"/>
    <lineage>
        <taxon>Bacteria</taxon>
        <taxon>Pseudomonadati</taxon>
        <taxon>Bacteroidota</taxon>
        <taxon>Sphingobacteriia</taxon>
        <taxon>Sphingobacteriales</taxon>
        <taxon>Sphingobacteriaceae</taxon>
        <taxon>Pedobacter</taxon>
    </lineage>
</organism>
<keyword evidence="4" id="KW-0675">Receptor</keyword>
<keyword evidence="5" id="KW-1185">Reference proteome</keyword>
<dbReference type="EMBL" id="SNYC01000003">
    <property type="protein sequence ID" value="TDQ11841.1"/>
    <property type="molecule type" value="Genomic_DNA"/>
</dbReference>
<dbReference type="InterPro" id="IPR037066">
    <property type="entry name" value="Plug_dom_sf"/>
</dbReference>
<sequence length="746" mass="83098">MKKLDFTSFAFLFLLNFAGLAAVNAQDKKLIDTLKKDTLSDGKLLKEVSINVRKKMIERKIDRTVIHVAGFATAAGTDAMDLLGRLPGLRVTDDGNVNLMGKGATIFVDGKPTYLSGADLAAYLKSLPTDLLDKIELMPNPPAKYDAAGSGGIINIITKKNKQPGYNVSVSGNAGSGVYRKVNGSLNMNYRVGKLNLFVNAGAGSPKDFENSSAIRRFLNPDGSAAAILNQESEIAYTRNNGNAKLGADYYLNKKTTVGIILNAARNSVVERGDNRNLMLNSLYLPDSSIFSANDANNKLRNNLLNLNMVHQFDSLGTEISIDLDYGKYHTQIDQIFSNHTYSPQDVLLSNERIRGALPRNIKIYSAKTDFTLPLKNDITISTGIKMSKVSTDNMANYFTGEGDAERPDYNRTNSFLYDETIGAAYLEGFKAFGRFGVKAGLRAEQTHADGHQYGNAMVADSSFSRSYLNAFPTLFISFKPDAKNINQFFFNYGRRIGRPGYDKLNPFLSLVQRYNQVAGNPFLKPDFTHTFEFTHVFKEQLNTVLYYSDLSNISSQVIRPMADIYVKRPENTGDLQIMGAMITYNRDLFKWWNADFSVNPERIHMNVLLDGKRVDTAYFAHSFNWFNRFNISKSCTAEMVMNWGGRSFSGQNTTRGIAAFRAGIKQQLFNGNGSIGLSGSDLFYTAITRGKIVNVAGSDASYENRKDSRSVMLSFSYRISRNAKENKRLRDRNGARDEQDRVLTN</sequence>
<dbReference type="Gene3D" id="2.170.130.10">
    <property type="entry name" value="TonB-dependent receptor, plug domain"/>
    <property type="match status" value="1"/>
</dbReference>
<evidence type="ECO:0000313" key="4">
    <source>
        <dbReference type="EMBL" id="TDQ11841.1"/>
    </source>
</evidence>
<comment type="caution">
    <text evidence="4">The sequence shown here is derived from an EMBL/GenBank/DDBJ whole genome shotgun (WGS) entry which is preliminary data.</text>
</comment>
<evidence type="ECO:0000256" key="1">
    <source>
        <dbReference type="SAM" id="MobiDB-lite"/>
    </source>
</evidence>
<proteinExistence type="predicted"/>
<dbReference type="SUPFAM" id="SSF56935">
    <property type="entry name" value="Porins"/>
    <property type="match status" value="1"/>
</dbReference>
<gene>
    <name evidence="4" type="ORF">ATK78_0971</name>
</gene>
<dbReference type="Pfam" id="PF14905">
    <property type="entry name" value="OMP_b-brl_3"/>
    <property type="match status" value="1"/>
</dbReference>
<reference evidence="4 5" key="1">
    <citation type="submission" date="2019-03" db="EMBL/GenBank/DDBJ databases">
        <title>Genomic Encyclopedia of Archaeal and Bacterial Type Strains, Phase II (KMG-II): from individual species to whole genera.</title>
        <authorList>
            <person name="Goeker M."/>
        </authorList>
    </citation>
    <scope>NUCLEOTIDE SEQUENCE [LARGE SCALE GENOMIC DNA]</scope>
    <source>
        <strain evidence="4 5">DSM 19035</strain>
    </source>
</reference>
<name>A0A4R6T392_9SPHI</name>
<feature type="chain" id="PRO_5020290035" evidence="2">
    <location>
        <begin position="22"/>
        <end position="746"/>
    </location>
</feature>
<evidence type="ECO:0000256" key="2">
    <source>
        <dbReference type="SAM" id="SignalP"/>
    </source>
</evidence>
<feature type="domain" description="Outer membrane protein beta-barrel" evidence="3">
    <location>
        <begin position="311"/>
        <end position="718"/>
    </location>
</feature>
<dbReference type="InterPro" id="IPR041700">
    <property type="entry name" value="OMP_b-brl_3"/>
</dbReference>
<dbReference type="Proteomes" id="UP000295620">
    <property type="component" value="Unassembled WGS sequence"/>
</dbReference>
<evidence type="ECO:0000259" key="3">
    <source>
        <dbReference type="Pfam" id="PF14905"/>
    </source>
</evidence>
<protein>
    <submittedName>
        <fullName evidence="4">Outer membrane receptor protein involved in Fe transport</fullName>
    </submittedName>
</protein>